<dbReference type="PANTHER" id="PTHR24260">
    <property type="match status" value="1"/>
</dbReference>
<dbReference type="PROSITE" id="PS00134">
    <property type="entry name" value="TRYPSIN_HIS"/>
    <property type="match status" value="1"/>
</dbReference>
<keyword evidence="1" id="KW-1015">Disulfide bond</keyword>
<feature type="signal peptide" evidence="3">
    <location>
        <begin position="1"/>
        <end position="15"/>
    </location>
</feature>
<dbReference type="AlphaFoldDB" id="A0A368FY77"/>
<reference evidence="5 6" key="1">
    <citation type="submission" date="2014-10" db="EMBL/GenBank/DDBJ databases">
        <title>Draft genome of the hookworm Ancylostoma caninum.</title>
        <authorList>
            <person name="Mitreva M."/>
        </authorList>
    </citation>
    <scope>NUCLEOTIDE SEQUENCE [LARGE SCALE GENOMIC DNA]</scope>
    <source>
        <strain evidence="5 6">Baltimore</strain>
    </source>
</reference>
<keyword evidence="3" id="KW-0732">Signal</keyword>
<evidence type="ECO:0000256" key="2">
    <source>
        <dbReference type="RuleBase" id="RU363034"/>
    </source>
</evidence>
<evidence type="ECO:0000256" key="1">
    <source>
        <dbReference type="ARBA" id="ARBA00023157"/>
    </source>
</evidence>
<dbReference type="PANTHER" id="PTHR24260:SF141">
    <property type="entry name" value="TRYPSIN-LIKE PROTEASE TRY-5"/>
    <property type="match status" value="1"/>
</dbReference>
<keyword evidence="6" id="KW-1185">Reference proteome</keyword>
<dbReference type="SUPFAM" id="SSF50494">
    <property type="entry name" value="Trypsin-like serine proteases"/>
    <property type="match status" value="1"/>
</dbReference>
<sequence>MNLCLLLILIHLGLCDRLTMQENEKLKRTCGEYTLNQRNKYKSFGGRNVAPNEFPWLAKIFSRRGDDKVLCAGVQISSRHIMTAAHCVMVFDEEASQLQCVLGREERKFERYLLPVQNFSIYVGTRCNFPEQCMPRHEAAKIWSHSKWDECDLSHDLAVIELKNDVSTQESSPICMPWKKLKLAKLLRSAGSGMDSTITDGNKYARGMQVVNLRLKTENKALAMITTKGKNSAMCGGDSGGPLFQYNNRGQLTVVGTVSGALVECGEEQFDNENSFVDVRRHLKWICRRTGVCPIRARAQSARSTVAPSVQSNYKNRRSWYSSGNQGQRFNYVNDFNQQSNWNYLNYQNNNGIYSNQLYSGIYSDPWANSYYSNQQSYPNNYY</sequence>
<dbReference type="STRING" id="29170.A0A368FY77"/>
<protein>
    <submittedName>
        <fullName evidence="5">Trypsin</fullName>
    </submittedName>
</protein>
<dbReference type="GO" id="GO:0006508">
    <property type="term" value="P:proteolysis"/>
    <property type="evidence" value="ECO:0007669"/>
    <property type="project" value="UniProtKB-KW"/>
</dbReference>
<feature type="domain" description="Peptidase S1" evidence="4">
    <location>
        <begin position="43"/>
        <end position="291"/>
    </location>
</feature>
<keyword evidence="2" id="KW-0645">Protease</keyword>
<name>A0A368FY77_ANCCA</name>
<dbReference type="Proteomes" id="UP000252519">
    <property type="component" value="Unassembled WGS sequence"/>
</dbReference>
<dbReference type="InterPro" id="IPR001314">
    <property type="entry name" value="Peptidase_S1A"/>
</dbReference>
<dbReference type="OrthoDB" id="7754674at2759"/>
<dbReference type="Pfam" id="PF00089">
    <property type="entry name" value="Trypsin"/>
    <property type="match status" value="1"/>
</dbReference>
<evidence type="ECO:0000313" key="6">
    <source>
        <dbReference type="Proteomes" id="UP000252519"/>
    </source>
</evidence>
<dbReference type="PROSITE" id="PS00135">
    <property type="entry name" value="TRYPSIN_SER"/>
    <property type="match status" value="1"/>
</dbReference>
<comment type="caution">
    <text evidence="5">The sequence shown here is derived from an EMBL/GenBank/DDBJ whole genome shotgun (WGS) entry which is preliminary data.</text>
</comment>
<keyword evidence="2" id="KW-0720">Serine protease</keyword>
<gene>
    <name evidence="5" type="ORF">ANCCAN_17056</name>
</gene>
<dbReference type="SMART" id="SM00020">
    <property type="entry name" value="Tryp_SPc"/>
    <property type="match status" value="1"/>
</dbReference>
<dbReference type="InterPro" id="IPR018114">
    <property type="entry name" value="TRYPSIN_HIS"/>
</dbReference>
<dbReference type="PRINTS" id="PR00722">
    <property type="entry name" value="CHYMOTRYPSIN"/>
</dbReference>
<keyword evidence="2" id="KW-0378">Hydrolase</keyword>
<dbReference type="InterPro" id="IPR033116">
    <property type="entry name" value="TRYPSIN_SER"/>
</dbReference>
<evidence type="ECO:0000259" key="4">
    <source>
        <dbReference type="PROSITE" id="PS50240"/>
    </source>
</evidence>
<dbReference type="InterPro" id="IPR001254">
    <property type="entry name" value="Trypsin_dom"/>
</dbReference>
<dbReference type="InterPro" id="IPR051333">
    <property type="entry name" value="CLIP_Serine_Protease"/>
</dbReference>
<dbReference type="GO" id="GO:0004252">
    <property type="term" value="F:serine-type endopeptidase activity"/>
    <property type="evidence" value="ECO:0007669"/>
    <property type="project" value="InterPro"/>
</dbReference>
<dbReference type="PROSITE" id="PS50240">
    <property type="entry name" value="TRYPSIN_DOM"/>
    <property type="match status" value="1"/>
</dbReference>
<proteinExistence type="predicted"/>
<dbReference type="EMBL" id="JOJR01000501">
    <property type="protein sequence ID" value="RCN37062.1"/>
    <property type="molecule type" value="Genomic_DNA"/>
</dbReference>
<organism evidence="5 6">
    <name type="scientific">Ancylostoma caninum</name>
    <name type="common">Dog hookworm</name>
    <dbReference type="NCBI Taxonomy" id="29170"/>
    <lineage>
        <taxon>Eukaryota</taxon>
        <taxon>Metazoa</taxon>
        <taxon>Ecdysozoa</taxon>
        <taxon>Nematoda</taxon>
        <taxon>Chromadorea</taxon>
        <taxon>Rhabditida</taxon>
        <taxon>Rhabditina</taxon>
        <taxon>Rhabditomorpha</taxon>
        <taxon>Strongyloidea</taxon>
        <taxon>Ancylostomatidae</taxon>
        <taxon>Ancylostomatinae</taxon>
        <taxon>Ancylostoma</taxon>
    </lineage>
</organism>
<feature type="chain" id="PRO_5016777073" evidence="3">
    <location>
        <begin position="16"/>
        <end position="383"/>
    </location>
</feature>
<accession>A0A368FY77</accession>
<dbReference type="Gene3D" id="2.40.10.10">
    <property type="entry name" value="Trypsin-like serine proteases"/>
    <property type="match status" value="1"/>
</dbReference>
<dbReference type="InterPro" id="IPR009003">
    <property type="entry name" value="Peptidase_S1_PA"/>
</dbReference>
<evidence type="ECO:0000313" key="5">
    <source>
        <dbReference type="EMBL" id="RCN37062.1"/>
    </source>
</evidence>
<evidence type="ECO:0000256" key="3">
    <source>
        <dbReference type="SAM" id="SignalP"/>
    </source>
</evidence>
<dbReference type="InterPro" id="IPR043504">
    <property type="entry name" value="Peptidase_S1_PA_chymotrypsin"/>
</dbReference>